<gene>
    <name evidence="1" type="ORF">AADV58_11520</name>
</gene>
<protein>
    <recommendedName>
        <fullName evidence="3">C-type lysozyme inhibitor domain-containing protein</fullName>
    </recommendedName>
</protein>
<reference evidence="1 2" key="1">
    <citation type="submission" date="2024-04" db="EMBL/GenBank/DDBJ databases">
        <title>Dissimilatory iodate-reducing microorganisms contribute to the enrichment of iodine in groundwater.</title>
        <authorList>
            <person name="Jiang Z."/>
        </authorList>
    </citation>
    <scope>NUCLEOTIDE SEQUENCE [LARGE SCALE GENOMIC DNA]</scope>
    <source>
        <strain evidence="1 2">NCP973</strain>
    </source>
</reference>
<keyword evidence="2" id="KW-1185">Reference proteome</keyword>
<evidence type="ECO:0008006" key="3">
    <source>
        <dbReference type="Google" id="ProtNLM"/>
    </source>
</evidence>
<organism evidence="1 2">
    <name type="scientific">Azonexus hydrophilus</name>
    <dbReference type="NCBI Taxonomy" id="418702"/>
    <lineage>
        <taxon>Bacteria</taxon>
        <taxon>Pseudomonadati</taxon>
        <taxon>Pseudomonadota</taxon>
        <taxon>Betaproteobacteria</taxon>
        <taxon>Rhodocyclales</taxon>
        <taxon>Azonexaceae</taxon>
        <taxon>Azonexus</taxon>
    </lineage>
</organism>
<accession>A0ABZ2XF81</accession>
<name>A0ABZ2XF81_9RHOO</name>
<dbReference type="EMBL" id="CP151406">
    <property type="protein sequence ID" value="WZJ20582.1"/>
    <property type="molecule type" value="Genomic_DNA"/>
</dbReference>
<evidence type="ECO:0000313" key="2">
    <source>
        <dbReference type="Proteomes" id="UP001479520"/>
    </source>
</evidence>
<evidence type="ECO:0000313" key="1">
    <source>
        <dbReference type="EMBL" id="WZJ20582.1"/>
    </source>
</evidence>
<sequence>MRNFQQPANNIKSNVGDAAIQITCNSKEITAETIDGVTYYTTERRGVIYTANATTGGSWWVSSHRKALGRFHVGGGRYYDNLDALAIGCKAFAGLPILLSLNALSNDRAAA</sequence>
<dbReference type="RefSeq" id="WP_341743255.1">
    <property type="nucleotide sequence ID" value="NZ_CP151406.1"/>
</dbReference>
<dbReference type="Proteomes" id="UP001479520">
    <property type="component" value="Chromosome"/>
</dbReference>
<proteinExistence type="predicted"/>